<dbReference type="Proteomes" id="UP001516400">
    <property type="component" value="Unassembled WGS sequence"/>
</dbReference>
<name>A0ABD2NCH2_9CUCU</name>
<dbReference type="EMBL" id="JABFTP020000103">
    <property type="protein sequence ID" value="KAL3276465.1"/>
    <property type="molecule type" value="Genomic_DNA"/>
</dbReference>
<reference evidence="1 2" key="1">
    <citation type="journal article" date="2021" name="BMC Biol.">
        <title>Horizontally acquired antibacterial genes associated with adaptive radiation of ladybird beetles.</title>
        <authorList>
            <person name="Li H.S."/>
            <person name="Tang X.F."/>
            <person name="Huang Y.H."/>
            <person name="Xu Z.Y."/>
            <person name="Chen M.L."/>
            <person name="Du X.Y."/>
            <person name="Qiu B.Y."/>
            <person name="Chen P.T."/>
            <person name="Zhang W."/>
            <person name="Slipinski A."/>
            <person name="Escalona H.E."/>
            <person name="Waterhouse R.M."/>
            <person name="Zwick A."/>
            <person name="Pang H."/>
        </authorList>
    </citation>
    <scope>NUCLEOTIDE SEQUENCE [LARGE SCALE GENOMIC DNA]</scope>
    <source>
        <strain evidence="1">SYSU2018</strain>
    </source>
</reference>
<dbReference type="AlphaFoldDB" id="A0ABD2NCH2"/>
<organism evidence="1 2">
    <name type="scientific">Cryptolaemus montrouzieri</name>
    <dbReference type="NCBI Taxonomy" id="559131"/>
    <lineage>
        <taxon>Eukaryota</taxon>
        <taxon>Metazoa</taxon>
        <taxon>Ecdysozoa</taxon>
        <taxon>Arthropoda</taxon>
        <taxon>Hexapoda</taxon>
        <taxon>Insecta</taxon>
        <taxon>Pterygota</taxon>
        <taxon>Neoptera</taxon>
        <taxon>Endopterygota</taxon>
        <taxon>Coleoptera</taxon>
        <taxon>Polyphaga</taxon>
        <taxon>Cucujiformia</taxon>
        <taxon>Coccinelloidea</taxon>
        <taxon>Coccinellidae</taxon>
        <taxon>Scymninae</taxon>
        <taxon>Scymnini</taxon>
        <taxon>Cryptolaemus</taxon>
    </lineage>
</organism>
<accession>A0ABD2NCH2</accession>
<evidence type="ECO:0000313" key="1">
    <source>
        <dbReference type="EMBL" id="KAL3276465.1"/>
    </source>
</evidence>
<comment type="caution">
    <text evidence="1">The sequence shown here is derived from an EMBL/GenBank/DDBJ whole genome shotgun (WGS) entry which is preliminary data.</text>
</comment>
<evidence type="ECO:0000313" key="2">
    <source>
        <dbReference type="Proteomes" id="UP001516400"/>
    </source>
</evidence>
<gene>
    <name evidence="1" type="ORF">HHI36_011846</name>
</gene>
<proteinExistence type="predicted"/>
<keyword evidence="2" id="KW-1185">Reference proteome</keyword>
<sequence>MLAKPDKSKDKVLKTFKCHPKQEHADLDSTLKPDEKLLNVESRELLAHIKYFDIEKIKDEMAKDVESNDVTREEPNSTKDEKCDFCEYKNIENQLLKKINVGLNEKRNAIKGYVDYGKKLKK</sequence>
<protein>
    <submittedName>
        <fullName evidence="1">Uncharacterized protein</fullName>
    </submittedName>
</protein>